<protein>
    <submittedName>
        <fullName evidence="2">Uncharacterized protein</fullName>
    </submittedName>
</protein>
<gene>
    <name evidence="1" type="ORF">ACFYKX_09825</name>
    <name evidence="2" type="ORF">ACFYKX_11660</name>
</gene>
<proteinExistence type="predicted"/>
<sequence length="172" mass="20472">MSQIQAIQPNNESIHPIFSEIPPLPPLRNGSEVDLCRLARQGLLRKGKKGYQKREEGMSMFGEVEEGEWFWIEESIQYVKKGYEETAQELMEVKREWIKGSSFVPFSKILKLEHTLRLYLILWEEAEPFFFRSPRQLEDWIDEHSTLECWFENLLMGDVFDQSLSQTIREIW</sequence>
<evidence type="ECO:0000313" key="1">
    <source>
        <dbReference type="EMBL" id="MFE8700914.1"/>
    </source>
</evidence>
<evidence type="ECO:0000313" key="2">
    <source>
        <dbReference type="EMBL" id="MFE8701253.1"/>
    </source>
</evidence>
<dbReference type="RefSeq" id="WP_389360568.1">
    <property type="nucleotide sequence ID" value="NZ_JBIACK010000004.1"/>
</dbReference>
<name>A0ABW6KED5_9BACI</name>
<dbReference type="EMBL" id="JBIACK010000004">
    <property type="protein sequence ID" value="MFE8700914.1"/>
    <property type="molecule type" value="Genomic_DNA"/>
</dbReference>
<reference evidence="2 3" key="1">
    <citation type="submission" date="2024-08" db="EMBL/GenBank/DDBJ databases">
        <title>Two novel Cytobacillus novel species.</title>
        <authorList>
            <person name="Liu G."/>
        </authorList>
    </citation>
    <scope>NUCLEOTIDE SEQUENCE [LARGE SCALE GENOMIC DNA]</scope>
    <source>
        <strain evidence="2 3">FJAT-54145</strain>
    </source>
</reference>
<keyword evidence="3" id="KW-1185">Reference proteome</keyword>
<dbReference type="EMBL" id="JBIACK010000004">
    <property type="protein sequence ID" value="MFE8701253.1"/>
    <property type="molecule type" value="Genomic_DNA"/>
</dbReference>
<dbReference type="Proteomes" id="UP001601059">
    <property type="component" value="Unassembled WGS sequence"/>
</dbReference>
<comment type="caution">
    <text evidence="2">The sequence shown here is derived from an EMBL/GenBank/DDBJ whole genome shotgun (WGS) entry which is preliminary data.</text>
</comment>
<organism evidence="2 3">
    <name type="scientific">Cytobacillus spartinae</name>
    <dbReference type="NCBI Taxonomy" id="3299023"/>
    <lineage>
        <taxon>Bacteria</taxon>
        <taxon>Bacillati</taxon>
        <taxon>Bacillota</taxon>
        <taxon>Bacilli</taxon>
        <taxon>Bacillales</taxon>
        <taxon>Bacillaceae</taxon>
        <taxon>Cytobacillus</taxon>
    </lineage>
</organism>
<accession>A0ABW6KED5</accession>
<evidence type="ECO:0000313" key="3">
    <source>
        <dbReference type="Proteomes" id="UP001601059"/>
    </source>
</evidence>